<accession>A0A673V5U3</accession>
<dbReference type="Pfam" id="PF15050">
    <property type="entry name" value="SCIMP"/>
    <property type="match status" value="1"/>
</dbReference>
<dbReference type="InterPro" id="IPR028181">
    <property type="entry name" value="SCIMP"/>
</dbReference>
<evidence type="ECO:0000313" key="3">
    <source>
        <dbReference type="Proteomes" id="UP000472268"/>
    </source>
</evidence>
<keyword evidence="1" id="KW-1133">Transmembrane helix</keyword>
<dbReference type="Proteomes" id="UP000472268">
    <property type="component" value="Chromosome 17"/>
</dbReference>
<keyword evidence="3" id="KW-1185">Reference proteome</keyword>
<sequence length="340" mass="36139">MSCADGDPTLPGWPVGPVSQSIRLLASGAETGRQPQTWPPCPPVSVPWEPHRGCSQAGASVLAFWGPGPGCRSRGCSLRQAGVRGAPVAAPSTPPSLPLYSWVVLGGASQETTLTPGDLGVGACPWEPGLPHPWARRKGKWGPGSLLPVGGRPAGGELGVSQLRPSHRTQRPCCPLSRSQMDSLATQGPVAMDWWRDNFFIILAAAIVTVSVGLALILYCVCRQLLRQGKKWHVAKPSSGHRDEEKTYENVLNESPVQLPPLPPRGLLFPEHARKYLLLVTFRVGEQIHLNVLAQGHLGGSVGSASDSSSSHDLTVHGFELCVGLFADSLVPGACWLRVS</sequence>
<dbReference type="Ensembl" id="ENSSSUT00005037684.1">
    <property type="protein sequence ID" value="ENSSSUP00005033038.1"/>
    <property type="gene ID" value="ENSSSUG00005021282.1"/>
</dbReference>
<feature type="transmembrane region" description="Helical" evidence="1">
    <location>
        <begin position="199"/>
        <end position="221"/>
    </location>
</feature>
<reference evidence="2 3" key="1">
    <citation type="submission" date="2019-05" db="EMBL/GenBank/DDBJ databases">
        <title>A Chromosome-scale Meerkat (S. suricatta) Genome Assembly.</title>
        <authorList>
            <person name="Dudchenko O."/>
            <person name="Lieberman Aiden E."/>
            <person name="Tung J."/>
            <person name="Barreiro L.B."/>
            <person name="Clutton-Brock T.H."/>
        </authorList>
    </citation>
    <scope>NUCLEOTIDE SEQUENCE [LARGE SCALE GENOMIC DNA]</scope>
</reference>
<evidence type="ECO:0008006" key="4">
    <source>
        <dbReference type="Google" id="ProtNLM"/>
    </source>
</evidence>
<dbReference type="GO" id="GO:0001772">
    <property type="term" value="C:immunological synapse"/>
    <property type="evidence" value="ECO:0007669"/>
    <property type="project" value="InterPro"/>
</dbReference>
<proteinExistence type="predicted"/>
<dbReference type="GO" id="GO:0097197">
    <property type="term" value="C:tetraspanin-enriched microdomain"/>
    <property type="evidence" value="ECO:0007669"/>
    <property type="project" value="InterPro"/>
</dbReference>
<gene>
    <name evidence="2" type="primary">SCIMP</name>
</gene>
<reference evidence="2" key="2">
    <citation type="submission" date="2025-08" db="UniProtKB">
        <authorList>
            <consortium name="Ensembl"/>
        </authorList>
    </citation>
    <scope>IDENTIFICATION</scope>
</reference>
<keyword evidence="1" id="KW-0812">Transmembrane</keyword>
<name>A0A673V5U3_SURSU</name>
<dbReference type="AlphaFoldDB" id="A0A673V5U3"/>
<evidence type="ECO:0000256" key="1">
    <source>
        <dbReference type="SAM" id="Phobius"/>
    </source>
</evidence>
<protein>
    <recommendedName>
        <fullName evidence="4">SLP adaptor and CSK interacting membrane protein</fullName>
    </recommendedName>
</protein>
<organism evidence="2 3">
    <name type="scientific">Suricata suricatta</name>
    <name type="common">Meerkat</name>
    <dbReference type="NCBI Taxonomy" id="37032"/>
    <lineage>
        <taxon>Eukaryota</taxon>
        <taxon>Metazoa</taxon>
        <taxon>Chordata</taxon>
        <taxon>Craniata</taxon>
        <taxon>Vertebrata</taxon>
        <taxon>Euteleostomi</taxon>
        <taxon>Mammalia</taxon>
        <taxon>Eutheria</taxon>
        <taxon>Laurasiatheria</taxon>
        <taxon>Carnivora</taxon>
        <taxon>Feliformia</taxon>
        <taxon>Herpestidae</taxon>
        <taxon>Suricata</taxon>
    </lineage>
</organism>
<reference evidence="2" key="3">
    <citation type="submission" date="2025-09" db="UniProtKB">
        <authorList>
            <consortium name="Ensembl"/>
        </authorList>
    </citation>
    <scope>IDENTIFICATION</scope>
</reference>
<keyword evidence="1" id="KW-0472">Membrane</keyword>
<evidence type="ECO:0000313" key="2">
    <source>
        <dbReference type="Ensembl" id="ENSSSUP00005033038.1"/>
    </source>
</evidence>